<feature type="binding site" evidence="5">
    <location>
        <begin position="329"/>
        <end position="333"/>
    </location>
    <ligand>
        <name>FAD</name>
        <dbReference type="ChEBI" id="CHEBI:57692"/>
    </ligand>
</feature>
<evidence type="ECO:0000256" key="2">
    <source>
        <dbReference type="ARBA" id="ARBA00022723"/>
    </source>
</evidence>
<gene>
    <name evidence="7" type="ORF">H8E19_08455</name>
</gene>
<dbReference type="Pfam" id="PF01012">
    <property type="entry name" value="ETF"/>
    <property type="match status" value="1"/>
</dbReference>
<feature type="domain" description="4Fe-4S ferredoxin-type" evidence="6">
    <location>
        <begin position="1"/>
        <end position="30"/>
    </location>
</feature>
<evidence type="ECO:0000259" key="6">
    <source>
        <dbReference type="PROSITE" id="PS51379"/>
    </source>
</evidence>
<dbReference type="InterPro" id="IPR017900">
    <property type="entry name" value="4Fe4S_Fe_S_CS"/>
</dbReference>
<proteinExistence type="inferred from homology"/>
<dbReference type="InterPro" id="IPR014731">
    <property type="entry name" value="ETF_asu_C"/>
</dbReference>
<comment type="similarity">
    <text evidence="1">Belongs to the ETF alpha-subunit/FixB family.</text>
</comment>
<dbReference type="InterPro" id="IPR029035">
    <property type="entry name" value="DHS-like_NAD/FAD-binding_dom"/>
</dbReference>
<evidence type="ECO:0000256" key="1">
    <source>
        <dbReference type="ARBA" id="ARBA00005817"/>
    </source>
</evidence>
<dbReference type="GO" id="GO:0009055">
    <property type="term" value="F:electron transfer activity"/>
    <property type="evidence" value="ECO:0007669"/>
    <property type="project" value="InterPro"/>
</dbReference>
<dbReference type="PROSITE" id="PS51379">
    <property type="entry name" value="4FE4S_FER_2"/>
    <property type="match status" value="2"/>
</dbReference>
<comment type="caution">
    <text evidence="7">The sequence shown here is derived from an EMBL/GenBank/DDBJ whole genome shotgun (WGS) entry which is preliminary data.</text>
</comment>
<dbReference type="GO" id="GO:0046872">
    <property type="term" value="F:metal ion binding"/>
    <property type="evidence" value="ECO:0007669"/>
    <property type="project" value="UniProtKB-KW"/>
</dbReference>
<evidence type="ECO:0000256" key="4">
    <source>
        <dbReference type="ARBA" id="ARBA00023014"/>
    </source>
</evidence>
<feature type="binding site" evidence="5">
    <location>
        <begin position="346"/>
        <end position="353"/>
    </location>
    <ligand>
        <name>FAD</name>
        <dbReference type="ChEBI" id="CHEBI:57692"/>
    </ligand>
</feature>
<dbReference type="AlphaFoldDB" id="A0A8J6N0A0"/>
<dbReference type="EMBL" id="JACNJD010000208">
    <property type="protein sequence ID" value="MBC8177421.1"/>
    <property type="molecule type" value="Genomic_DNA"/>
</dbReference>
<dbReference type="PANTHER" id="PTHR43153">
    <property type="entry name" value="ELECTRON TRANSFER FLAVOPROTEIN ALPHA"/>
    <property type="match status" value="1"/>
</dbReference>
<evidence type="ECO:0000256" key="5">
    <source>
        <dbReference type="PIRSR" id="PIRSR000089-1"/>
    </source>
</evidence>
<dbReference type="SUPFAM" id="SSF52402">
    <property type="entry name" value="Adenine nucleotide alpha hydrolases-like"/>
    <property type="match status" value="1"/>
</dbReference>
<dbReference type="Gene3D" id="3.40.50.1220">
    <property type="entry name" value="TPP-binding domain"/>
    <property type="match status" value="1"/>
</dbReference>
<comment type="cofactor">
    <cofactor evidence="5">
        <name>FAD</name>
        <dbReference type="ChEBI" id="CHEBI:57692"/>
    </cofactor>
    <text evidence="5">Binds 1 FAD per dimer.</text>
</comment>
<dbReference type="InterPro" id="IPR017896">
    <property type="entry name" value="4Fe4S_Fe-S-bd"/>
</dbReference>
<keyword evidence="3" id="KW-0408">Iron</keyword>
<dbReference type="GO" id="GO:0050660">
    <property type="term" value="F:flavin adenine dinucleotide binding"/>
    <property type="evidence" value="ECO:0007669"/>
    <property type="project" value="InterPro"/>
</dbReference>
<protein>
    <submittedName>
        <fullName evidence="7">4Fe-4S binding protein</fullName>
    </submittedName>
</protein>
<dbReference type="GO" id="GO:0033539">
    <property type="term" value="P:fatty acid beta-oxidation using acyl-CoA dehydrogenase"/>
    <property type="evidence" value="ECO:0007669"/>
    <property type="project" value="TreeGrafter"/>
</dbReference>
<dbReference type="PROSITE" id="PS00198">
    <property type="entry name" value="4FE4S_FER_1"/>
    <property type="match status" value="1"/>
</dbReference>
<dbReference type="Proteomes" id="UP000650524">
    <property type="component" value="Unassembled WGS sequence"/>
</dbReference>
<dbReference type="SUPFAM" id="SSF54862">
    <property type="entry name" value="4Fe-4S ferredoxins"/>
    <property type="match status" value="1"/>
</dbReference>
<dbReference type="SMART" id="SM00893">
    <property type="entry name" value="ETF"/>
    <property type="match status" value="1"/>
</dbReference>
<name>A0A8J6N0A0_9DELT</name>
<feature type="binding site" evidence="5">
    <location>
        <position position="367"/>
    </location>
    <ligand>
        <name>FAD</name>
        <dbReference type="ChEBI" id="CHEBI:57692"/>
    </ligand>
</feature>
<dbReference type="InterPro" id="IPR014730">
    <property type="entry name" value="ETF_a/b_N"/>
</dbReference>
<feature type="binding site" evidence="5">
    <location>
        <begin position="315"/>
        <end position="316"/>
    </location>
    <ligand>
        <name>FAD</name>
        <dbReference type="ChEBI" id="CHEBI:57692"/>
    </ligand>
</feature>
<keyword evidence="5" id="KW-0285">Flavoprotein</keyword>
<dbReference type="CDD" id="cd01715">
    <property type="entry name" value="ETF_alpha"/>
    <property type="match status" value="1"/>
</dbReference>
<keyword evidence="2" id="KW-0479">Metal-binding</keyword>
<feature type="domain" description="4Fe-4S ferredoxin-type" evidence="6">
    <location>
        <begin position="31"/>
        <end position="58"/>
    </location>
</feature>
<organism evidence="7 8">
    <name type="scientific">Candidatus Desulfacyla euxinica</name>
    <dbReference type="NCBI Taxonomy" id="2841693"/>
    <lineage>
        <taxon>Bacteria</taxon>
        <taxon>Deltaproteobacteria</taxon>
        <taxon>Candidatus Desulfacyla</taxon>
    </lineage>
</organism>
<keyword evidence="5" id="KW-0274">FAD</keyword>
<dbReference type="Gene3D" id="3.30.70.20">
    <property type="match status" value="1"/>
</dbReference>
<dbReference type="PANTHER" id="PTHR43153:SF1">
    <property type="entry name" value="ELECTRON TRANSFER FLAVOPROTEIN SUBUNIT ALPHA, MITOCHONDRIAL"/>
    <property type="match status" value="1"/>
</dbReference>
<evidence type="ECO:0000256" key="3">
    <source>
        <dbReference type="ARBA" id="ARBA00023004"/>
    </source>
</evidence>
<dbReference type="InterPro" id="IPR033947">
    <property type="entry name" value="ETF_alpha_N"/>
</dbReference>
<keyword evidence="4" id="KW-0411">Iron-sulfur</keyword>
<evidence type="ECO:0000313" key="8">
    <source>
        <dbReference type="Proteomes" id="UP000650524"/>
    </source>
</evidence>
<dbReference type="Gene3D" id="3.40.50.620">
    <property type="entry name" value="HUPs"/>
    <property type="match status" value="1"/>
</dbReference>
<dbReference type="PIRSF" id="PIRSF000089">
    <property type="entry name" value="Electra_flavoP_a"/>
    <property type="match status" value="1"/>
</dbReference>
<dbReference type="SUPFAM" id="SSF52467">
    <property type="entry name" value="DHS-like NAD/FAD-binding domain"/>
    <property type="match status" value="1"/>
</dbReference>
<reference evidence="7 8" key="1">
    <citation type="submission" date="2020-08" db="EMBL/GenBank/DDBJ databases">
        <title>Bridging the membrane lipid divide: bacteria of the FCB group superphylum have the potential to synthesize archaeal ether lipids.</title>
        <authorList>
            <person name="Villanueva L."/>
            <person name="Von Meijenfeldt F.A.B."/>
            <person name="Westbye A.B."/>
            <person name="Yadav S."/>
            <person name="Hopmans E.C."/>
            <person name="Dutilh B.E."/>
            <person name="Sinninghe Damste J.S."/>
        </authorList>
    </citation>
    <scope>NUCLEOTIDE SEQUENCE [LARGE SCALE GENOMIC DNA]</scope>
    <source>
        <strain evidence="7">NIOZ-UU27</strain>
    </source>
</reference>
<dbReference type="InterPro" id="IPR001308">
    <property type="entry name" value="ETF_a/FixB"/>
</dbReference>
<dbReference type="Pfam" id="PF13237">
    <property type="entry name" value="Fer4_10"/>
    <property type="match status" value="1"/>
</dbReference>
<evidence type="ECO:0000313" key="7">
    <source>
        <dbReference type="EMBL" id="MBC8177421.1"/>
    </source>
</evidence>
<accession>A0A8J6N0A0</accession>
<dbReference type="InterPro" id="IPR014729">
    <property type="entry name" value="Rossmann-like_a/b/a_fold"/>
</dbReference>
<dbReference type="Pfam" id="PF00766">
    <property type="entry name" value="ETF_alpha"/>
    <property type="match status" value="1"/>
</dbReference>
<sequence length="410" mass="44622">MAVVVHEDKCKGCKLCVAACSYAAISIQEKKAVLNAGCTNCGACIDSCEFDAISFEGSEERIRMDVASFEGIYIFIEQDNQTASKVSLELLGKARGLADEFLKQGKNQIVTAILIGYELGSIADELIYYGADHVIIMKDEPFRMYQTDIYTKAIVQIAREKKPEILLFGATPLGRDLAPRVANRLRTGLTADCTALEICTKEGILLQTRPAFGGNIMATIVCPDNRPQMATVRPGVMKKSLRDPERTGTKEMMNMDLDEKDFITRILDIVASTQKHVKLEDAKIIVAGGHGVNNPEGFEILEALAAELGAEVGASRAAVDAGWIGQDHQIGQTGKTVQPDLYIACGISGSIQHLAGMSQSKYIISINNDRKSPIVSASDVTFIGDLFQVVPMLTDKIREYKEKNGLNPIP</sequence>
<dbReference type="GO" id="GO:0051536">
    <property type="term" value="F:iron-sulfur cluster binding"/>
    <property type="evidence" value="ECO:0007669"/>
    <property type="project" value="UniProtKB-KW"/>
</dbReference>